<feature type="region of interest" description="Disordered" evidence="2">
    <location>
        <begin position="678"/>
        <end position="697"/>
    </location>
</feature>
<dbReference type="SUPFAM" id="SSF51206">
    <property type="entry name" value="cAMP-binding domain-like"/>
    <property type="match status" value="1"/>
</dbReference>
<feature type="transmembrane region" description="Helical" evidence="3">
    <location>
        <begin position="230"/>
        <end position="252"/>
    </location>
</feature>
<keyword evidence="3" id="KW-0472">Membrane</keyword>
<dbReference type="CDD" id="cd00038">
    <property type="entry name" value="CAP_ED"/>
    <property type="match status" value="1"/>
</dbReference>
<dbReference type="Gene3D" id="1.10.287.630">
    <property type="entry name" value="Helix hairpin bin"/>
    <property type="match status" value="1"/>
</dbReference>
<comment type="caution">
    <text evidence="5">The sequence shown here is derived from an EMBL/GenBank/DDBJ whole genome shotgun (WGS) entry which is preliminary data.</text>
</comment>
<evidence type="ECO:0000313" key="5">
    <source>
        <dbReference type="EMBL" id="OMJ87212.1"/>
    </source>
</evidence>
<keyword evidence="1" id="KW-0813">Transport</keyword>
<keyword evidence="3" id="KW-0812">Transmembrane</keyword>
<gene>
    <name evidence="5" type="ORF">SteCoe_11138</name>
</gene>
<dbReference type="InterPro" id="IPR000595">
    <property type="entry name" value="cNMP-bd_dom"/>
</dbReference>
<dbReference type="PRINTS" id="PR01463">
    <property type="entry name" value="EAGCHANLFMLY"/>
</dbReference>
<evidence type="ECO:0000256" key="1">
    <source>
        <dbReference type="ARBA" id="ARBA00023303"/>
    </source>
</evidence>
<keyword evidence="3" id="KW-1133">Transmembrane helix</keyword>
<evidence type="ECO:0000256" key="3">
    <source>
        <dbReference type="SAM" id="Phobius"/>
    </source>
</evidence>
<dbReference type="PROSITE" id="PS50042">
    <property type="entry name" value="CNMP_BINDING_3"/>
    <property type="match status" value="1"/>
</dbReference>
<dbReference type="InterPro" id="IPR013099">
    <property type="entry name" value="K_chnl_dom"/>
</dbReference>
<evidence type="ECO:0000313" key="6">
    <source>
        <dbReference type="Proteomes" id="UP000187209"/>
    </source>
</evidence>
<feature type="transmembrane region" description="Helical" evidence="3">
    <location>
        <begin position="301"/>
        <end position="319"/>
    </location>
</feature>
<accession>A0A1R2CDY3</accession>
<keyword evidence="1" id="KW-0407">Ion channel</keyword>
<dbReference type="PANTHER" id="PTHR45689:SF5">
    <property type="entry name" value="I[[H]] CHANNEL, ISOFORM E"/>
    <property type="match status" value="1"/>
</dbReference>
<sequence length="697" mass="81634">MENKFLGTSIGVTYVYTYDKDGSALKKRMKFLPVTMSTAKNLEPDKDISYEGDKTLFSGKYLIAPQNAIKLLWDIMVLAIIVLQGVYIPLLIAFDFEITLEFIYFDFFATLSQLIDILLSFNTGYVKKGAIVMNRNFIVKHYIKSWFFVDLISTFPFDWIINQSPFYQYNYSSNDKHYTRAPKLLRVIKLTKFFAVFKLLKLAKVKLYLYRIEDYLNNDLLGKFITISRVLIVLFFIAHWNACAWYFVTYNFIDEETWLNKIILVENSQRELYVDSMYWSIYTMISVGYGDIKPICVKERIMTIFSMVIASGLFGYLIGQASTIIEKESQRNDKYREYKKNINYLLMKYKVTNDLKFRIRNYIEYAFDNQWMCKQENDILDCLSLPLREEISHIVNWPAFQHCEIFPMLFPRSIVESFAQLFEKCTFSPFDHIIKQNEKERKMYFLVDGVIELYINQSKRKICCLENAGYFGEIGYFANIPRTANAISIGFSVTLVLDYESTWNSLEKFPTAQKIFEEVELKCKEDLSIINLKCCFCNKLGHAAISCFDKNFSEEKQDIKNTWLKQRVRKKKRISNKKYYKSNFIRKVKSNQNILPIYRSQHSKIGDVFKNQSSLKTKAYKFLTLHDIPESPCPSSPCPELQTTRAVRFEDFISDSNSDISCEKPEKNDLTVISVNPSDASLSENSPIDYPAKKSNF</sequence>
<dbReference type="SUPFAM" id="SSF81324">
    <property type="entry name" value="Voltage-gated potassium channels"/>
    <property type="match status" value="1"/>
</dbReference>
<dbReference type="Gene3D" id="2.60.120.10">
    <property type="entry name" value="Jelly Rolls"/>
    <property type="match status" value="1"/>
</dbReference>
<dbReference type="InterPro" id="IPR051413">
    <property type="entry name" value="K/Na_HCN_channel"/>
</dbReference>
<reference evidence="5 6" key="1">
    <citation type="submission" date="2016-11" db="EMBL/GenBank/DDBJ databases">
        <title>The macronuclear genome of Stentor coeruleus: a giant cell with tiny introns.</title>
        <authorList>
            <person name="Slabodnick M."/>
            <person name="Ruby J.G."/>
            <person name="Reiff S.B."/>
            <person name="Swart E.C."/>
            <person name="Gosai S."/>
            <person name="Prabakaran S."/>
            <person name="Witkowska E."/>
            <person name="Larue G.E."/>
            <person name="Fisher S."/>
            <person name="Freeman R.M."/>
            <person name="Gunawardena J."/>
            <person name="Chu W."/>
            <person name="Stover N.A."/>
            <person name="Gregory B.D."/>
            <person name="Nowacki M."/>
            <person name="Derisi J."/>
            <person name="Roy S.W."/>
            <person name="Marshall W.F."/>
            <person name="Sood P."/>
        </authorList>
    </citation>
    <scope>NUCLEOTIDE SEQUENCE [LARGE SCALE GENOMIC DNA]</scope>
    <source>
        <strain evidence="5">WM001</strain>
    </source>
</reference>
<evidence type="ECO:0000259" key="4">
    <source>
        <dbReference type="PROSITE" id="PS50042"/>
    </source>
</evidence>
<dbReference type="GO" id="GO:0003254">
    <property type="term" value="P:regulation of membrane depolarization"/>
    <property type="evidence" value="ECO:0007669"/>
    <property type="project" value="TreeGrafter"/>
</dbReference>
<dbReference type="InterPro" id="IPR014710">
    <property type="entry name" value="RmlC-like_jellyroll"/>
</dbReference>
<keyword evidence="1" id="KW-0406">Ion transport</keyword>
<dbReference type="InterPro" id="IPR018490">
    <property type="entry name" value="cNMP-bd_dom_sf"/>
</dbReference>
<dbReference type="PANTHER" id="PTHR45689">
    <property type="entry name" value="I[[H]] CHANNEL, ISOFORM E"/>
    <property type="match status" value="1"/>
</dbReference>
<name>A0A1R2CDY3_9CILI</name>
<dbReference type="AlphaFoldDB" id="A0A1R2CDY3"/>
<organism evidence="5 6">
    <name type="scientific">Stentor coeruleus</name>
    <dbReference type="NCBI Taxonomy" id="5963"/>
    <lineage>
        <taxon>Eukaryota</taxon>
        <taxon>Sar</taxon>
        <taxon>Alveolata</taxon>
        <taxon>Ciliophora</taxon>
        <taxon>Postciliodesmatophora</taxon>
        <taxon>Heterotrichea</taxon>
        <taxon>Heterotrichida</taxon>
        <taxon>Stentoridae</taxon>
        <taxon>Stentor</taxon>
    </lineage>
</organism>
<dbReference type="GO" id="GO:0098855">
    <property type="term" value="C:HCN channel complex"/>
    <property type="evidence" value="ECO:0007669"/>
    <property type="project" value="TreeGrafter"/>
</dbReference>
<feature type="transmembrane region" description="Helical" evidence="3">
    <location>
        <begin position="102"/>
        <end position="121"/>
    </location>
</feature>
<evidence type="ECO:0000256" key="2">
    <source>
        <dbReference type="SAM" id="MobiDB-lite"/>
    </source>
</evidence>
<dbReference type="Gene3D" id="1.10.287.70">
    <property type="match status" value="1"/>
</dbReference>
<dbReference type="EMBL" id="MPUH01000183">
    <property type="protein sequence ID" value="OMJ87212.1"/>
    <property type="molecule type" value="Genomic_DNA"/>
</dbReference>
<protein>
    <recommendedName>
        <fullName evidence="4">Cyclic nucleotide-binding domain-containing protein</fullName>
    </recommendedName>
</protein>
<feature type="domain" description="Cyclic nucleotide-binding" evidence="4">
    <location>
        <begin position="405"/>
        <end position="501"/>
    </location>
</feature>
<dbReference type="Pfam" id="PF07885">
    <property type="entry name" value="Ion_trans_2"/>
    <property type="match status" value="1"/>
</dbReference>
<proteinExistence type="predicted"/>
<dbReference type="GO" id="GO:0035725">
    <property type="term" value="P:sodium ion transmembrane transport"/>
    <property type="evidence" value="ECO:0007669"/>
    <property type="project" value="TreeGrafter"/>
</dbReference>
<feature type="transmembrane region" description="Helical" evidence="3">
    <location>
        <begin position="71"/>
        <end position="90"/>
    </location>
</feature>
<dbReference type="SMART" id="SM00100">
    <property type="entry name" value="cNMP"/>
    <property type="match status" value="1"/>
</dbReference>
<dbReference type="InterPro" id="IPR003938">
    <property type="entry name" value="K_chnl_volt-dep_EAG/ELK/ERG"/>
</dbReference>
<feature type="transmembrane region" description="Helical" evidence="3">
    <location>
        <begin position="272"/>
        <end position="289"/>
    </location>
</feature>
<dbReference type="GO" id="GO:0005249">
    <property type="term" value="F:voltage-gated potassium channel activity"/>
    <property type="evidence" value="ECO:0007669"/>
    <property type="project" value="InterPro"/>
</dbReference>
<keyword evidence="6" id="KW-1185">Reference proteome</keyword>
<dbReference type="Proteomes" id="UP000187209">
    <property type="component" value="Unassembled WGS sequence"/>
</dbReference>
<dbReference type="Pfam" id="PF00027">
    <property type="entry name" value="cNMP_binding"/>
    <property type="match status" value="1"/>
</dbReference>
<dbReference type="OrthoDB" id="435229at2759"/>